<evidence type="ECO:0000313" key="3">
    <source>
        <dbReference type="Proteomes" id="UP000245119"/>
    </source>
</evidence>
<sequence length="123" mass="13652">MRGATHVIVPLAIATDGATVLILVIVRFSRSPVSILRRFLRVGQHPVPPLRSLENQSRHLCLNNKKNRAGDDGCIPTLFVHLTKGTVKTRVCDHQTLNRLMANAPDCQKAPTRRSARSQRSIV</sequence>
<proteinExistence type="predicted"/>
<dbReference type="EMBL" id="PZQS01000006">
    <property type="protein sequence ID" value="PVD29357.1"/>
    <property type="molecule type" value="Genomic_DNA"/>
</dbReference>
<keyword evidence="1" id="KW-1133">Transmembrane helix</keyword>
<evidence type="ECO:0000313" key="2">
    <source>
        <dbReference type="EMBL" id="PVD29357.1"/>
    </source>
</evidence>
<protein>
    <submittedName>
        <fullName evidence="2">Uncharacterized protein</fullName>
    </submittedName>
</protein>
<keyword evidence="1" id="KW-0472">Membrane</keyword>
<evidence type="ECO:0000256" key="1">
    <source>
        <dbReference type="SAM" id="Phobius"/>
    </source>
</evidence>
<organism evidence="2 3">
    <name type="scientific">Pomacea canaliculata</name>
    <name type="common">Golden apple snail</name>
    <dbReference type="NCBI Taxonomy" id="400727"/>
    <lineage>
        <taxon>Eukaryota</taxon>
        <taxon>Metazoa</taxon>
        <taxon>Spiralia</taxon>
        <taxon>Lophotrochozoa</taxon>
        <taxon>Mollusca</taxon>
        <taxon>Gastropoda</taxon>
        <taxon>Caenogastropoda</taxon>
        <taxon>Architaenioglossa</taxon>
        <taxon>Ampullarioidea</taxon>
        <taxon>Ampullariidae</taxon>
        <taxon>Pomacea</taxon>
    </lineage>
</organism>
<reference evidence="2 3" key="1">
    <citation type="submission" date="2018-04" db="EMBL/GenBank/DDBJ databases">
        <title>The genome of golden apple snail Pomacea canaliculata provides insight into stress tolerance and invasive adaptation.</title>
        <authorList>
            <person name="Liu C."/>
            <person name="Liu B."/>
            <person name="Ren Y."/>
            <person name="Zhang Y."/>
            <person name="Wang H."/>
            <person name="Li S."/>
            <person name="Jiang F."/>
            <person name="Yin L."/>
            <person name="Zhang G."/>
            <person name="Qian W."/>
            <person name="Fan W."/>
        </authorList>
    </citation>
    <scope>NUCLEOTIDE SEQUENCE [LARGE SCALE GENOMIC DNA]</scope>
    <source>
        <strain evidence="2">SZHN2017</strain>
        <tissue evidence="2">Muscle</tissue>
    </source>
</reference>
<accession>A0A2T7P7F4</accession>
<name>A0A2T7P7F4_POMCA</name>
<comment type="caution">
    <text evidence="2">The sequence shown here is derived from an EMBL/GenBank/DDBJ whole genome shotgun (WGS) entry which is preliminary data.</text>
</comment>
<dbReference type="AlphaFoldDB" id="A0A2T7P7F4"/>
<keyword evidence="1" id="KW-0812">Transmembrane</keyword>
<feature type="transmembrane region" description="Helical" evidence="1">
    <location>
        <begin position="6"/>
        <end position="28"/>
    </location>
</feature>
<gene>
    <name evidence="2" type="ORF">C0Q70_11955</name>
</gene>
<keyword evidence="3" id="KW-1185">Reference proteome</keyword>
<dbReference type="Proteomes" id="UP000245119">
    <property type="component" value="Linkage Group LG6"/>
</dbReference>